<organism evidence="4 5">
    <name type="scientific">Glycine soja</name>
    <name type="common">Wild soybean</name>
    <dbReference type="NCBI Taxonomy" id="3848"/>
    <lineage>
        <taxon>Eukaryota</taxon>
        <taxon>Viridiplantae</taxon>
        <taxon>Streptophyta</taxon>
        <taxon>Embryophyta</taxon>
        <taxon>Tracheophyta</taxon>
        <taxon>Spermatophyta</taxon>
        <taxon>Magnoliopsida</taxon>
        <taxon>eudicotyledons</taxon>
        <taxon>Gunneridae</taxon>
        <taxon>Pentapetalae</taxon>
        <taxon>rosids</taxon>
        <taxon>fabids</taxon>
        <taxon>Fabales</taxon>
        <taxon>Fabaceae</taxon>
        <taxon>Papilionoideae</taxon>
        <taxon>50 kb inversion clade</taxon>
        <taxon>NPAAA clade</taxon>
        <taxon>indigoferoid/millettioid clade</taxon>
        <taxon>Phaseoleae</taxon>
        <taxon>Glycine</taxon>
        <taxon>Glycine subgen. Soja</taxon>
    </lineage>
</organism>
<evidence type="ECO:0000256" key="1">
    <source>
        <dbReference type="SAM" id="MobiDB-lite"/>
    </source>
</evidence>
<dbReference type="AlphaFoldDB" id="A0A445IC31"/>
<protein>
    <recommendedName>
        <fullName evidence="6">Transmembrane protein</fullName>
    </recommendedName>
</protein>
<feature type="compositionally biased region" description="Basic and acidic residues" evidence="1">
    <location>
        <begin position="67"/>
        <end position="77"/>
    </location>
</feature>
<dbReference type="EMBL" id="QZWG01000011">
    <property type="protein sequence ID" value="RZB83616.1"/>
    <property type="molecule type" value="Genomic_DNA"/>
</dbReference>
<keyword evidence="2" id="KW-0472">Membrane</keyword>
<keyword evidence="5" id="KW-1185">Reference proteome</keyword>
<dbReference type="Proteomes" id="UP000289340">
    <property type="component" value="Chromosome 11"/>
</dbReference>
<feature type="signal peptide" evidence="3">
    <location>
        <begin position="1"/>
        <end position="22"/>
    </location>
</feature>
<evidence type="ECO:0000313" key="4">
    <source>
        <dbReference type="EMBL" id="RZB83616.1"/>
    </source>
</evidence>
<dbReference type="PANTHER" id="PTHR34558:SF4">
    <property type="entry name" value="TRANSMEMBRANE PROTEIN"/>
    <property type="match status" value="1"/>
</dbReference>
<evidence type="ECO:0008006" key="6">
    <source>
        <dbReference type="Google" id="ProtNLM"/>
    </source>
</evidence>
<gene>
    <name evidence="4" type="ORF">D0Y65_032244</name>
</gene>
<accession>A0A445IC31</accession>
<dbReference type="PANTHER" id="PTHR34558">
    <property type="entry name" value="EXPRESSED PROTEIN"/>
    <property type="match status" value="1"/>
</dbReference>
<keyword evidence="2" id="KW-1133">Transmembrane helix</keyword>
<keyword evidence="2" id="KW-0812">Transmembrane</keyword>
<feature type="region of interest" description="Disordered" evidence="1">
    <location>
        <begin position="45"/>
        <end position="93"/>
    </location>
</feature>
<comment type="caution">
    <text evidence="4">The sequence shown here is derived from an EMBL/GenBank/DDBJ whole genome shotgun (WGS) entry which is preliminary data.</text>
</comment>
<evidence type="ECO:0000256" key="3">
    <source>
        <dbReference type="SAM" id="SignalP"/>
    </source>
</evidence>
<name>A0A445IC31_GLYSO</name>
<proteinExistence type="predicted"/>
<feature type="transmembrane region" description="Helical" evidence="2">
    <location>
        <begin position="96"/>
        <end position="118"/>
    </location>
</feature>
<reference evidence="4 5" key="1">
    <citation type="submission" date="2018-09" db="EMBL/GenBank/DDBJ databases">
        <title>A high-quality reference genome of wild soybean provides a powerful tool to mine soybean genomes.</title>
        <authorList>
            <person name="Xie M."/>
            <person name="Chung C.Y.L."/>
            <person name="Li M.-W."/>
            <person name="Wong F.-L."/>
            <person name="Chan T.-F."/>
            <person name="Lam H.-M."/>
        </authorList>
    </citation>
    <scope>NUCLEOTIDE SEQUENCE [LARGE SCALE GENOMIC DNA]</scope>
    <source>
        <strain evidence="5">cv. W05</strain>
        <tissue evidence="4">Hypocotyl of etiolated seedlings</tissue>
    </source>
</reference>
<evidence type="ECO:0000313" key="5">
    <source>
        <dbReference type="Proteomes" id="UP000289340"/>
    </source>
</evidence>
<sequence>MNKVGFVFLLVITQIILLQAMALESEAPMPGLNPLEVKIQREVKVSDQKRDKVVVQPVAGSRGSSSSHEEGESKAEEAEAPSIRKLGKHHSADKSVAGGSVILGGLVTVTFAAVFCYIRVTRKRDNSDH</sequence>
<evidence type="ECO:0000256" key="2">
    <source>
        <dbReference type="SAM" id="Phobius"/>
    </source>
</evidence>
<feature type="chain" id="PRO_5019416705" description="Transmembrane protein" evidence="3">
    <location>
        <begin position="23"/>
        <end position="129"/>
    </location>
</feature>
<keyword evidence="3" id="KW-0732">Signal</keyword>